<sequence>MRMGSGLETGRPIWMNCRHNRNLEDLGPTALPDRQRWGGGSSCGGGEVGIIGTGKEG</sequence>
<evidence type="ECO:0000313" key="3">
    <source>
        <dbReference type="Proteomes" id="UP000032141"/>
    </source>
</evidence>
<proteinExistence type="predicted"/>
<feature type="region of interest" description="Disordered" evidence="1">
    <location>
        <begin position="26"/>
        <end position="57"/>
    </location>
</feature>
<evidence type="ECO:0000313" key="2">
    <source>
        <dbReference type="EnsemblPlants" id="Bo5g080010.1"/>
    </source>
</evidence>
<accession>A0A0D3CG26</accession>
<dbReference type="Gramene" id="Bo5g080010.1">
    <property type="protein sequence ID" value="Bo5g080010.1"/>
    <property type="gene ID" value="Bo5g080010"/>
</dbReference>
<organism evidence="2 3">
    <name type="scientific">Brassica oleracea var. oleracea</name>
    <dbReference type="NCBI Taxonomy" id="109376"/>
    <lineage>
        <taxon>Eukaryota</taxon>
        <taxon>Viridiplantae</taxon>
        <taxon>Streptophyta</taxon>
        <taxon>Embryophyta</taxon>
        <taxon>Tracheophyta</taxon>
        <taxon>Spermatophyta</taxon>
        <taxon>Magnoliopsida</taxon>
        <taxon>eudicotyledons</taxon>
        <taxon>Gunneridae</taxon>
        <taxon>Pentapetalae</taxon>
        <taxon>rosids</taxon>
        <taxon>malvids</taxon>
        <taxon>Brassicales</taxon>
        <taxon>Brassicaceae</taxon>
        <taxon>Brassiceae</taxon>
        <taxon>Brassica</taxon>
    </lineage>
</organism>
<protein>
    <submittedName>
        <fullName evidence="2">Uncharacterized protein</fullName>
    </submittedName>
</protein>
<keyword evidence="3" id="KW-1185">Reference proteome</keyword>
<dbReference type="Proteomes" id="UP000032141">
    <property type="component" value="Chromosome C5"/>
</dbReference>
<name>A0A0D3CG26_BRAOL</name>
<dbReference type="HOGENOM" id="CLU_2999263_0_0_1"/>
<evidence type="ECO:0000256" key="1">
    <source>
        <dbReference type="SAM" id="MobiDB-lite"/>
    </source>
</evidence>
<dbReference type="AlphaFoldDB" id="A0A0D3CG26"/>
<reference evidence="2 3" key="1">
    <citation type="journal article" date="2014" name="Genome Biol.">
        <title>Transcriptome and methylome profiling reveals relics of genome dominance in the mesopolyploid Brassica oleracea.</title>
        <authorList>
            <person name="Parkin I.A."/>
            <person name="Koh C."/>
            <person name="Tang H."/>
            <person name="Robinson S.J."/>
            <person name="Kagale S."/>
            <person name="Clarke W.E."/>
            <person name="Town C.D."/>
            <person name="Nixon J."/>
            <person name="Krishnakumar V."/>
            <person name="Bidwell S.L."/>
            <person name="Denoeud F."/>
            <person name="Belcram H."/>
            <person name="Links M.G."/>
            <person name="Just J."/>
            <person name="Clarke C."/>
            <person name="Bender T."/>
            <person name="Huebert T."/>
            <person name="Mason A.S."/>
            <person name="Pires J.C."/>
            <person name="Barker G."/>
            <person name="Moore J."/>
            <person name="Walley P.G."/>
            <person name="Manoli S."/>
            <person name="Batley J."/>
            <person name="Edwards D."/>
            <person name="Nelson M.N."/>
            <person name="Wang X."/>
            <person name="Paterson A.H."/>
            <person name="King G."/>
            <person name="Bancroft I."/>
            <person name="Chalhoub B."/>
            <person name="Sharpe A.G."/>
        </authorList>
    </citation>
    <scope>NUCLEOTIDE SEQUENCE</scope>
    <source>
        <strain evidence="2 3">cv. TO1000</strain>
    </source>
</reference>
<reference evidence="2" key="2">
    <citation type="submission" date="2015-03" db="UniProtKB">
        <authorList>
            <consortium name="EnsemblPlants"/>
        </authorList>
    </citation>
    <scope>IDENTIFICATION</scope>
</reference>
<feature type="compositionally biased region" description="Gly residues" evidence="1">
    <location>
        <begin position="37"/>
        <end position="57"/>
    </location>
</feature>
<dbReference type="EnsemblPlants" id="Bo5g080010.1">
    <property type="protein sequence ID" value="Bo5g080010.1"/>
    <property type="gene ID" value="Bo5g080010"/>
</dbReference>